<protein>
    <recommendedName>
        <fullName evidence="4">Crinkler effector protein N-terminal domain-containing protein</fullName>
    </recommendedName>
</protein>
<organism evidence="5 6">
    <name type="scientific">Phytophthora citrophthora</name>
    <dbReference type="NCBI Taxonomy" id="4793"/>
    <lineage>
        <taxon>Eukaryota</taxon>
        <taxon>Sar</taxon>
        <taxon>Stramenopiles</taxon>
        <taxon>Oomycota</taxon>
        <taxon>Peronosporomycetes</taxon>
        <taxon>Peronosporales</taxon>
        <taxon>Peronosporaceae</taxon>
        <taxon>Phytophthora</taxon>
    </lineage>
</organism>
<dbReference type="EMBL" id="JASMQC010000004">
    <property type="protein sequence ID" value="KAK1945625.1"/>
    <property type="molecule type" value="Genomic_DNA"/>
</dbReference>
<dbReference type="Proteomes" id="UP001259832">
    <property type="component" value="Unassembled WGS sequence"/>
</dbReference>
<keyword evidence="3" id="KW-0964">Secreted</keyword>
<dbReference type="Pfam" id="PF20147">
    <property type="entry name" value="Crinkler"/>
    <property type="match status" value="2"/>
</dbReference>
<accession>A0AAD9GVD4</accession>
<evidence type="ECO:0000313" key="5">
    <source>
        <dbReference type="EMBL" id="KAK1945625.1"/>
    </source>
</evidence>
<dbReference type="InterPro" id="IPR045379">
    <property type="entry name" value="Crinkler_N"/>
</dbReference>
<dbReference type="GO" id="GO:0043657">
    <property type="term" value="C:host cell"/>
    <property type="evidence" value="ECO:0007669"/>
    <property type="project" value="UniProtKB-SubCell"/>
</dbReference>
<proteinExistence type="predicted"/>
<comment type="caution">
    <text evidence="5">The sequence shown here is derived from an EMBL/GenBank/DDBJ whole genome shotgun (WGS) entry which is preliminary data.</text>
</comment>
<dbReference type="AlphaFoldDB" id="A0AAD9GVD4"/>
<keyword evidence="6" id="KW-1185">Reference proteome</keyword>
<evidence type="ECO:0000256" key="1">
    <source>
        <dbReference type="ARBA" id="ARBA00004340"/>
    </source>
</evidence>
<feature type="domain" description="Crinkler effector protein N-terminal" evidence="4">
    <location>
        <begin position="150"/>
        <end position="264"/>
    </location>
</feature>
<comment type="subcellular location">
    <subcellularLocation>
        <location evidence="1">Host cell</location>
    </subcellularLocation>
    <subcellularLocation>
        <location evidence="2">Secreted</location>
    </subcellularLocation>
</comment>
<reference evidence="5" key="1">
    <citation type="submission" date="2023-08" db="EMBL/GenBank/DDBJ databases">
        <title>Reference Genome Resource for the Citrus Pathogen Phytophthora citrophthora.</title>
        <authorList>
            <person name="Moller H."/>
            <person name="Coetzee B."/>
            <person name="Rose L.J."/>
            <person name="Van Niekerk J.M."/>
        </authorList>
    </citation>
    <scope>NUCLEOTIDE SEQUENCE</scope>
    <source>
        <strain evidence="5">STE-U-9442</strain>
    </source>
</reference>
<evidence type="ECO:0000256" key="2">
    <source>
        <dbReference type="ARBA" id="ARBA00004613"/>
    </source>
</evidence>
<evidence type="ECO:0000313" key="6">
    <source>
        <dbReference type="Proteomes" id="UP001259832"/>
    </source>
</evidence>
<evidence type="ECO:0000256" key="3">
    <source>
        <dbReference type="ARBA" id="ARBA00022525"/>
    </source>
</evidence>
<sequence length="291" mass="33128">MDLSTVLPASVVDLSKRSNIVTIFCAIPELGSVFPVNIDIAHSFIGDLKRKIKEAKPHTICFDADMLRLYLAKSDGMWLNSNDDDVRALKRGEVRERVGNLMLERLLLVENEKLNHDAYFGNQFEPTTRDVHVLIDIPEDCNFPGRNNTITISCAIPGAGSVFRVHIDNRQRVGDLKNKIKEAKPNLIRYDADLLKLYLAKNRGGWLSLRDDNTSALLRREVRDGVKDLMKDDLLLFCDLKLNHNTVFGKRFSPVDRDIHVLVKEAEDPTIVRHYKSKFSCWLLGFTILAN</sequence>
<dbReference type="GO" id="GO:0005576">
    <property type="term" value="C:extracellular region"/>
    <property type="evidence" value="ECO:0007669"/>
    <property type="project" value="UniProtKB-SubCell"/>
</dbReference>
<name>A0AAD9GVD4_9STRA</name>
<evidence type="ECO:0000259" key="4">
    <source>
        <dbReference type="Pfam" id="PF20147"/>
    </source>
</evidence>
<feature type="domain" description="Crinkler effector protein N-terminal" evidence="4">
    <location>
        <begin position="21"/>
        <end position="135"/>
    </location>
</feature>
<gene>
    <name evidence="5" type="ORF">P3T76_002673</name>
</gene>